<evidence type="ECO:0000256" key="1">
    <source>
        <dbReference type="SAM" id="MobiDB-lite"/>
    </source>
</evidence>
<keyword evidence="3" id="KW-1185">Reference proteome</keyword>
<accession>A0ABR0ARL0</accession>
<comment type="caution">
    <text evidence="2">The sequence shown here is derived from an EMBL/GenBank/DDBJ whole genome shotgun (WGS) entry which is preliminary data.</text>
</comment>
<proteinExistence type="predicted"/>
<dbReference type="Proteomes" id="UP001234178">
    <property type="component" value="Unassembled WGS sequence"/>
</dbReference>
<dbReference type="EMBL" id="JAOYFB010000038">
    <property type="protein sequence ID" value="KAK4027762.1"/>
    <property type="molecule type" value="Genomic_DNA"/>
</dbReference>
<evidence type="ECO:0000313" key="3">
    <source>
        <dbReference type="Proteomes" id="UP001234178"/>
    </source>
</evidence>
<protein>
    <submittedName>
        <fullName evidence="2">Uncharacterized protein</fullName>
    </submittedName>
</protein>
<evidence type="ECO:0000313" key="2">
    <source>
        <dbReference type="EMBL" id="KAK4027762.1"/>
    </source>
</evidence>
<feature type="compositionally biased region" description="Low complexity" evidence="1">
    <location>
        <begin position="24"/>
        <end position="47"/>
    </location>
</feature>
<reference evidence="2 3" key="1">
    <citation type="journal article" date="2023" name="Nucleic Acids Res.">
        <title>The hologenome of Daphnia magna reveals possible DNA methylation and microbiome-mediated evolution of the host genome.</title>
        <authorList>
            <person name="Chaturvedi A."/>
            <person name="Li X."/>
            <person name="Dhandapani V."/>
            <person name="Marshall H."/>
            <person name="Kissane S."/>
            <person name="Cuenca-Cambronero M."/>
            <person name="Asole G."/>
            <person name="Calvet F."/>
            <person name="Ruiz-Romero M."/>
            <person name="Marangio P."/>
            <person name="Guigo R."/>
            <person name="Rago D."/>
            <person name="Mirbahai L."/>
            <person name="Eastwood N."/>
            <person name="Colbourne J.K."/>
            <person name="Zhou J."/>
            <person name="Mallon E."/>
            <person name="Orsini L."/>
        </authorList>
    </citation>
    <scope>NUCLEOTIDE SEQUENCE [LARGE SCALE GENOMIC DNA]</scope>
    <source>
        <strain evidence="2">LRV0_1</strain>
    </source>
</reference>
<feature type="compositionally biased region" description="Basic and acidic residues" evidence="1">
    <location>
        <begin position="53"/>
        <end position="62"/>
    </location>
</feature>
<name>A0ABR0ARL0_9CRUS</name>
<feature type="region of interest" description="Disordered" evidence="1">
    <location>
        <begin position="1"/>
        <end position="70"/>
    </location>
</feature>
<organism evidence="2 3">
    <name type="scientific">Daphnia magna</name>
    <dbReference type="NCBI Taxonomy" id="35525"/>
    <lineage>
        <taxon>Eukaryota</taxon>
        <taxon>Metazoa</taxon>
        <taxon>Ecdysozoa</taxon>
        <taxon>Arthropoda</taxon>
        <taxon>Crustacea</taxon>
        <taxon>Branchiopoda</taxon>
        <taxon>Diplostraca</taxon>
        <taxon>Cladocera</taxon>
        <taxon>Anomopoda</taxon>
        <taxon>Daphniidae</taxon>
        <taxon>Daphnia</taxon>
    </lineage>
</organism>
<sequence length="98" mass="10257">MPSSSPSPHSTVVQPPMITIPSGSSSPHSTVVQPSSHHSPSSTSGTSAKVARGRGEGTERTAQKNGNSVFPLQEDPLAVTQLCKKIVLKIKKILAIYP</sequence>
<gene>
    <name evidence="2" type="ORF">OUZ56_016809</name>
</gene>
<feature type="compositionally biased region" description="Low complexity" evidence="1">
    <location>
        <begin position="1"/>
        <end position="16"/>
    </location>
</feature>